<evidence type="ECO:0000256" key="1">
    <source>
        <dbReference type="ARBA" id="ARBA00004323"/>
    </source>
</evidence>
<dbReference type="PANTHER" id="PTHR11214">
    <property type="entry name" value="BETA-1,3-N-ACETYLGLUCOSAMINYLTRANSFERASE"/>
    <property type="match status" value="1"/>
</dbReference>
<evidence type="ECO:0000256" key="11">
    <source>
        <dbReference type="ARBA" id="ARBA00023136"/>
    </source>
</evidence>
<evidence type="ECO:0000256" key="2">
    <source>
        <dbReference type="ARBA" id="ARBA00004922"/>
    </source>
</evidence>
<reference evidence="14" key="1">
    <citation type="thesis" date="2020" institute="ProQuest LLC" country="789 East Eisenhower Parkway, Ann Arbor, MI, USA">
        <title>Comparative Genomics and Chromosome Evolution.</title>
        <authorList>
            <person name="Mudd A.B."/>
        </authorList>
    </citation>
    <scope>NUCLEOTIDE SEQUENCE</scope>
    <source>
        <strain evidence="14">1538</strain>
        <tissue evidence="14">Blood</tissue>
    </source>
</reference>
<keyword evidence="5" id="KW-0808">Transferase</keyword>
<protein>
    <recommendedName>
        <fullName evidence="13">Hexosyltransferase</fullName>
        <ecNumber evidence="13">2.4.1.-</ecNumber>
    </recommendedName>
</protein>
<comment type="subcellular location">
    <subcellularLocation>
        <location evidence="1 13">Golgi apparatus membrane</location>
        <topology evidence="1 13">Single-pass type II membrane protein</topology>
    </subcellularLocation>
</comment>
<dbReference type="GO" id="GO:0006629">
    <property type="term" value="P:lipid metabolic process"/>
    <property type="evidence" value="ECO:0007669"/>
    <property type="project" value="UniProtKB-KW"/>
</dbReference>
<keyword evidence="8" id="KW-1133">Transmembrane helix</keyword>
<evidence type="ECO:0000256" key="5">
    <source>
        <dbReference type="ARBA" id="ARBA00022679"/>
    </source>
</evidence>
<dbReference type="GO" id="GO:0008499">
    <property type="term" value="F:N-acetyl-beta-D-glucosaminide beta-(1,3)-galactosyltransferase activity"/>
    <property type="evidence" value="ECO:0007669"/>
    <property type="project" value="TreeGrafter"/>
</dbReference>
<dbReference type="GO" id="GO:0006493">
    <property type="term" value="P:protein O-linked glycosylation"/>
    <property type="evidence" value="ECO:0007669"/>
    <property type="project" value="TreeGrafter"/>
</dbReference>
<evidence type="ECO:0000256" key="4">
    <source>
        <dbReference type="ARBA" id="ARBA00022676"/>
    </source>
</evidence>
<keyword evidence="6" id="KW-0812">Transmembrane</keyword>
<evidence type="ECO:0000256" key="10">
    <source>
        <dbReference type="ARBA" id="ARBA00023098"/>
    </source>
</evidence>
<keyword evidence="9 13" id="KW-0333">Golgi apparatus</keyword>
<dbReference type="InterPro" id="IPR002659">
    <property type="entry name" value="Glyco_trans_31"/>
</dbReference>
<evidence type="ECO:0000256" key="12">
    <source>
        <dbReference type="ARBA" id="ARBA00023180"/>
    </source>
</evidence>
<keyword evidence="12" id="KW-0325">Glycoprotein</keyword>
<evidence type="ECO:0000256" key="7">
    <source>
        <dbReference type="ARBA" id="ARBA00022968"/>
    </source>
</evidence>
<proteinExistence type="inferred from homology"/>
<evidence type="ECO:0000256" key="3">
    <source>
        <dbReference type="ARBA" id="ARBA00008661"/>
    </source>
</evidence>
<name>A0AAV3AFP1_PYXAD</name>
<evidence type="ECO:0000313" key="14">
    <source>
        <dbReference type="EMBL" id="DBA23855.1"/>
    </source>
</evidence>
<organism evidence="14 15">
    <name type="scientific">Pyxicephalus adspersus</name>
    <name type="common">African bullfrog</name>
    <dbReference type="NCBI Taxonomy" id="30357"/>
    <lineage>
        <taxon>Eukaryota</taxon>
        <taxon>Metazoa</taxon>
        <taxon>Chordata</taxon>
        <taxon>Craniata</taxon>
        <taxon>Vertebrata</taxon>
        <taxon>Euteleostomi</taxon>
        <taxon>Amphibia</taxon>
        <taxon>Batrachia</taxon>
        <taxon>Anura</taxon>
        <taxon>Neobatrachia</taxon>
        <taxon>Ranoidea</taxon>
        <taxon>Pyxicephalidae</taxon>
        <taxon>Pyxicephalinae</taxon>
        <taxon>Pyxicephalus</taxon>
    </lineage>
</organism>
<comment type="caution">
    <text evidence="14">The sequence shown here is derived from an EMBL/GenBank/DDBJ whole genome shotgun (WGS) entry which is preliminary data.</text>
</comment>
<sequence length="325" mass="37698">MAIRWCVKVLLCVTFFFSFLFLWSWWARALEGQWFWISSFAPSGRKGIDFSSLFSRELPEPKCQTDLFLLILVTSHPSHRDSRKAIRRTWASVNSGAPEKWQAVFLVGRTLDVEHDWQIHNEQRTNNDILLGTYLDTYRNLTLKVMHGMKWAVERCRPRYILKTDDDCFVNTLYLPSFLRGHGLLTPHLYVGSVFPEQKRSVIRDPMSKWYVSYREYGRDVYPAYASGIGYIVSFHTAKSILHIAAILPPIPVEDAYVGILAERAKVGLLTSSRFAKHNVKWSVCNYRYLMVIHGLSPEEHALAQDMVQRARTACNHSVEVAHWR</sequence>
<evidence type="ECO:0000256" key="6">
    <source>
        <dbReference type="ARBA" id="ARBA00022692"/>
    </source>
</evidence>
<keyword evidence="15" id="KW-1185">Reference proteome</keyword>
<comment type="pathway">
    <text evidence="2">Protein modification; protein glycosylation.</text>
</comment>
<dbReference type="Pfam" id="PF01762">
    <property type="entry name" value="Galactosyl_T"/>
    <property type="match status" value="1"/>
</dbReference>
<keyword evidence="7" id="KW-0735">Signal-anchor</keyword>
<dbReference type="FunFam" id="3.90.550.50:FF:000001">
    <property type="entry name" value="Hexosyltransferase"/>
    <property type="match status" value="1"/>
</dbReference>
<dbReference type="PANTHER" id="PTHR11214:SF376">
    <property type="entry name" value="HEXOSYLTRANSFERASE"/>
    <property type="match status" value="1"/>
</dbReference>
<evidence type="ECO:0000256" key="13">
    <source>
        <dbReference type="RuleBase" id="RU363063"/>
    </source>
</evidence>
<dbReference type="Gene3D" id="3.90.550.50">
    <property type="match status" value="1"/>
</dbReference>
<dbReference type="EMBL" id="DYDO01000006">
    <property type="protein sequence ID" value="DBA23855.1"/>
    <property type="molecule type" value="Genomic_DNA"/>
</dbReference>
<keyword evidence="4 13" id="KW-0328">Glycosyltransferase</keyword>
<evidence type="ECO:0000256" key="9">
    <source>
        <dbReference type="ARBA" id="ARBA00023034"/>
    </source>
</evidence>
<dbReference type="AlphaFoldDB" id="A0AAV3AFP1"/>
<dbReference type="Proteomes" id="UP001181693">
    <property type="component" value="Unassembled WGS sequence"/>
</dbReference>
<keyword evidence="11" id="KW-0472">Membrane</keyword>
<evidence type="ECO:0000313" key="15">
    <source>
        <dbReference type="Proteomes" id="UP001181693"/>
    </source>
</evidence>
<comment type="similarity">
    <text evidence="3 13">Belongs to the glycosyltransferase 31 family.</text>
</comment>
<accession>A0AAV3AFP1</accession>
<evidence type="ECO:0000256" key="8">
    <source>
        <dbReference type="ARBA" id="ARBA00022989"/>
    </source>
</evidence>
<gene>
    <name evidence="14" type="ORF">GDO54_014729</name>
</gene>
<keyword evidence="10" id="KW-0443">Lipid metabolism</keyword>
<dbReference type="GO" id="GO:0000139">
    <property type="term" value="C:Golgi membrane"/>
    <property type="evidence" value="ECO:0007669"/>
    <property type="project" value="UniProtKB-SubCell"/>
</dbReference>
<dbReference type="EC" id="2.4.1.-" evidence="13"/>